<dbReference type="InterPro" id="IPR011765">
    <property type="entry name" value="Pept_M16_N"/>
</dbReference>
<dbReference type="AlphaFoldDB" id="A0A834MH27"/>
<dbReference type="FunFam" id="3.30.830.10:FF:000039">
    <property type="entry name" value="Ubiquinol-cytochrome c reductase core subunit 2"/>
    <property type="match status" value="1"/>
</dbReference>
<gene>
    <name evidence="3" type="ORF">GWI33_006768</name>
</gene>
<dbReference type="Proteomes" id="UP000625711">
    <property type="component" value="Unassembled WGS sequence"/>
</dbReference>
<comment type="caution">
    <text evidence="3">The sequence shown here is derived from an EMBL/GenBank/DDBJ whole genome shotgun (WGS) entry which is preliminary data.</text>
</comment>
<dbReference type="Pfam" id="PF00675">
    <property type="entry name" value="Peptidase_M16"/>
    <property type="match status" value="1"/>
</dbReference>
<dbReference type="OrthoDB" id="6369905at2759"/>
<protein>
    <recommendedName>
        <fullName evidence="5">Cytochrome b-c1 complex subunit 2, mitochondrial</fullName>
    </recommendedName>
</protein>
<dbReference type="PANTHER" id="PTHR11851:SF226">
    <property type="entry name" value="CYTOCHROME B-C1 COMPLEX SUBUNIT 2, MITOCHONDRIAL"/>
    <property type="match status" value="1"/>
</dbReference>
<reference evidence="3" key="1">
    <citation type="submission" date="2020-08" db="EMBL/GenBank/DDBJ databases">
        <title>Genome sequencing and assembly of the red palm weevil Rhynchophorus ferrugineus.</title>
        <authorList>
            <person name="Dias G.B."/>
            <person name="Bergman C.M."/>
            <person name="Manee M."/>
        </authorList>
    </citation>
    <scope>NUCLEOTIDE SEQUENCE</scope>
    <source>
        <strain evidence="3">AA-2017</strain>
        <tissue evidence="3">Whole larva</tissue>
    </source>
</reference>
<feature type="domain" description="Peptidase M16 N-terminal" evidence="1">
    <location>
        <begin position="45"/>
        <end position="99"/>
    </location>
</feature>
<keyword evidence="4" id="KW-1185">Reference proteome</keyword>
<dbReference type="InterPro" id="IPR007863">
    <property type="entry name" value="Peptidase_M16_C"/>
</dbReference>
<evidence type="ECO:0000259" key="2">
    <source>
        <dbReference type="Pfam" id="PF05193"/>
    </source>
</evidence>
<sequence length="420" mass="43959">MASTLTKTPLLRSISSRGYAQLAPIGGISNYELKSTTLPNKLVLVSAENESPLARVSVIFRAGSRFESVDNLGAAHVVRTAAGLSTRNASQFAIIRNLQQGTRQAVEKVLPFLSEVATEQVFKPWEIAELADRLKLDLAVRPLQLRAVDLLHKAAFRTGLGNSQFIPKFQIGKISSETLQHFVSSTFTSGRAAVIGLGIDNSKLTQFAQGLNLDSSAGISSVNPYKGGEVRSDKGGEFAFVALAGEGAALTNTKEALATAVLQNVLSAGPQVKWSSNDNGVVPRAIGNTDGYSVRGINASYSDTGLVGVLLAAPAKSAGKIVEGAVKALKSGNISDADVNRAKNLLKTNLLLELESGSSAVQSYGTQAVLTGAVRSPADVVSAVDSVTTADVRNALQKAARKLTIASVGNLSEVPYADQL</sequence>
<name>A0A834MH27_RHYFE</name>
<feature type="domain" description="Peptidase M16 C-terminal" evidence="2">
    <location>
        <begin position="173"/>
        <end position="346"/>
    </location>
</feature>
<dbReference type="GO" id="GO:0046872">
    <property type="term" value="F:metal ion binding"/>
    <property type="evidence" value="ECO:0007669"/>
    <property type="project" value="InterPro"/>
</dbReference>
<accession>A0A834MH27</accession>
<evidence type="ECO:0008006" key="5">
    <source>
        <dbReference type="Google" id="ProtNLM"/>
    </source>
</evidence>
<dbReference type="InterPro" id="IPR050361">
    <property type="entry name" value="MPP/UQCRC_Complex"/>
</dbReference>
<dbReference type="Pfam" id="PF05193">
    <property type="entry name" value="Peptidase_M16_C"/>
    <property type="match status" value="1"/>
</dbReference>
<dbReference type="PANTHER" id="PTHR11851">
    <property type="entry name" value="METALLOPROTEASE"/>
    <property type="match status" value="1"/>
</dbReference>
<dbReference type="GO" id="GO:0005739">
    <property type="term" value="C:mitochondrion"/>
    <property type="evidence" value="ECO:0007669"/>
    <property type="project" value="TreeGrafter"/>
</dbReference>
<dbReference type="Gene3D" id="3.30.830.10">
    <property type="entry name" value="Metalloenzyme, LuxS/M16 peptidase-like"/>
    <property type="match status" value="3"/>
</dbReference>
<dbReference type="SUPFAM" id="SSF63411">
    <property type="entry name" value="LuxS/MPP-like metallohydrolase"/>
    <property type="match status" value="2"/>
</dbReference>
<evidence type="ECO:0000313" key="3">
    <source>
        <dbReference type="EMBL" id="KAF7279735.1"/>
    </source>
</evidence>
<organism evidence="3 4">
    <name type="scientific">Rhynchophorus ferrugineus</name>
    <name type="common">Red palm weevil</name>
    <name type="synonym">Curculio ferrugineus</name>
    <dbReference type="NCBI Taxonomy" id="354439"/>
    <lineage>
        <taxon>Eukaryota</taxon>
        <taxon>Metazoa</taxon>
        <taxon>Ecdysozoa</taxon>
        <taxon>Arthropoda</taxon>
        <taxon>Hexapoda</taxon>
        <taxon>Insecta</taxon>
        <taxon>Pterygota</taxon>
        <taxon>Neoptera</taxon>
        <taxon>Endopterygota</taxon>
        <taxon>Coleoptera</taxon>
        <taxon>Polyphaga</taxon>
        <taxon>Cucujiformia</taxon>
        <taxon>Curculionidae</taxon>
        <taxon>Dryophthorinae</taxon>
        <taxon>Rhynchophorus</taxon>
    </lineage>
</organism>
<dbReference type="EMBL" id="JAACXV010000342">
    <property type="protein sequence ID" value="KAF7279735.1"/>
    <property type="molecule type" value="Genomic_DNA"/>
</dbReference>
<dbReference type="InterPro" id="IPR011249">
    <property type="entry name" value="Metalloenz_LuxS/M16"/>
</dbReference>
<evidence type="ECO:0000313" key="4">
    <source>
        <dbReference type="Proteomes" id="UP000625711"/>
    </source>
</evidence>
<evidence type="ECO:0000259" key="1">
    <source>
        <dbReference type="Pfam" id="PF00675"/>
    </source>
</evidence>
<proteinExistence type="predicted"/>